<dbReference type="PANTHER" id="PTHR43895">
    <property type="entry name" value="CALCIUM/CALMODULIN-DEPENDENT PROTEIN KINASE KINASE-RELATED"/>
    <property type="match status" value="1"/>
</dbReference>
<evidence type="ECO:0000256" key="3">
    <source>
        <dbReference type="ARBA" id="ARBA00022527"/>
    </source>
</evidence>
<feature type="domain" description="Protein kinase" evidence="13">
    <location>
        <begin position="17"/>
        <end position="273"/>
    </location>
</feature>
<evidence type="ECO:0000256" key="8">
    <source>
        <dbReference type="ARBA" id="ARBA00023211"/>
    </source>
</evidence>
<evidence type="ECO:0000313" key="16">
    <source>
        <dbReference type="Proteomes" id="UP000636800"/>
    </source>
</evidence>
<evidence type="ECO:0000256" key="1">
    <source>
        <dbReference type="ARBA" id="ARBA00006234"/>
    </source>
</evidence>
<dbReference type="SMART" id="SM00220">
    <property type="entry name" value="S_TKc"/>
    <property type="match status" value="1"/>
</dbReference>
<dbReference type="Pfam" id="PF00069">
    <property type="entry name" value="Pkinase"/>
    <property type="match status" value="1"/>
</dbReference>
<comment type="catalytic activity">
    <reaction evidence="10">
        <text>L-seryl-[protein] + ATP = O-phospho-L-seryl-[protein] + ADP + H(+)</text>
        <dbReference type="Rhea" id="RHEA:17989"/>
        <dbReference type="Rhea" id="RHEA-COMP:9863"/>
        <dbReference type="Rhea" id="RHEA-COMP:11604"/>
        <dbReference type="ChEBI" id="CHEBI:15378"/>
        <dbReference type="ChEBI" id="CHEBI:29999"/>
        <dbReference type="ChEBI" id="CHEBI:30616"/>
        <dbReference type="ChEBI" id="CHEBI:83421"/>
        <dbReference type="ChEBI" id="CHEBI:456216"/>
        <dbReference type="EC" id="2.7.11.1"/>
    </reaction>
</comment>
<keyword evidence="3 12" id="KW-0723">Serine/threonine-protein kinase</keyword>
<dbReference type="SUPFAM" id="SSF56112">
    <property type="entry name" value="Protein kinase-like (PK-like)"/>
    <property type="match status" value="1"/>
</dbReference>
<comment type="catalytic activity">
    <reaction evidence="9">
        <text>L-threonyl-[protein] + ATP = O-phospho-L-threonyl-[protein] + ADP + H(+)</text>
        <dbReference type="Rhea" id="RHEA:46608"/>
        <dbReference type="Rhea" id="RHEA-COMP:11060"/>
        <dbReference type="Rhea" id="RHEA-COMP:11605"/>
        <dbReference type="ChEBI" id="CHEBI:15378"/>
        <dbReference type="ChEBI" id="CHEBI:30013"/>
        <dbReference type="ChEBI" id="CHEBI:30616"/>
        <dbReference type="ChEBI" id="CHEBI:61977"/>
        <dbReference type="ChEBI" id="CHEBI:456216"/>
        <dbReference type="EC" id="2.7.11.1"/>
    </reaction>
</comment>
<name>A0A835QT62_VANPL</name>
<dbReference type="InterPro" id="IPR018451">
    <property type="entry name" value="NAF/FISL_domain"/>
</dbReference>
<dbReference type="Gene3D" id="3.30.310.80">
    <property type="entry name" value="Kinase associated domain 1, KA1"/>
    <property type="match status" value="1"/>
</dbReference>
<dbReference type="InterPro" id="IPR008271">
    <property type="entry name" value="Ser/Thr_kinase_AS"/>
</dbReference>
<comment type="caution">
    <text evidence="15">The sequence shown here is derived from an EMBL/GenBank/DDBJ whole genome shotgun (WGS) entry which is preliminary data.</text>
</comment>
<dbReference type="EC" id="2.7.11.1" evidence="2"/>
<keyword evidence="5 11" id="KW-0547">Nucleotide-binding</keyword>
<keyword evidence="8" id="KW-0464">Manganese</keyword>
<keyword evidence="7 11" id="KW-0067">ATP-binding</keyword>
<gene>
    <name evidence="15" type="ORF">HPP92_014244</name>
</gene>
<dbReference type="GO" id="GO:0005524">
    <property type="term" value="F:ATP binding"/>
    <property type="evidence" value="ECO:0007669"/>
    <property type="project" value="UniProtKB-UniRule"/>
</dbReference>
<dbReference type="InterPro" id="IPR011009">
    <property type="entry name" value="Kinase-like_dom_sf"/>
</dbReference>
<dbReference type="EMBL" id="JADCNL010000006">
    <property type="protein sequence ID" value="KAG0477403.1"/>
    <property type="molecule type" value="Genomic_DNA"/>
</dbReference>
<proteinExistence type="inferred from homology"/>
<dbReference type="AlphaFoldDB" id="A0A835QT62"/>
<dbReference type="PROSITE" id="PS00108">
    <property type="entry name" value="PROTEIN_KINASE_ST"/>
    <property type="match status" value="1"/>
</dbReference>
<feature type="domain" description="NAF" evidence="14">
    <location>
        <begin position="305"/>
        <end position="329"/>
    </location>
</feature>
<dbReference type="PROSITE" id="PS00107">
    <property type="entry name" value="PROTEIN_KINASE_ATP"/>
    <property type="match status" value="1"/>
</dbReference>
<dbReference type="OrthoDB" id="1873691at2759"/>
<sequence>MAKRREKDLPEVLLGKYEVGRLLGRGTFAKVYEARSLPEGSVVAIKVIDKPKIVGGDLGPRIIREVSAMRRLSDHPHIIKLYEVLANRSKIYLVMEHASGGELLARVARRGRLSEPTALRYFHQLLSALRFCHARGVAHRDVKPQNLLLDRDGNLKVSDFGLAALPEHRREDGLLLTACGTPAYAAPEIARHHAYDGARADAWSCGVILFVLLAGFLPFDDSNLPEMYHRIHRRDYRFPPWFSAASKRLISRLLDPNPETRITIDAVTDLSWFRRANSLGDHLSLLRSAIPRPHPRPLAAAAPPLSAPALNAFDIISLSSGLDLSGLFSSEGSVTNERRFMSTAALEMVVERIEEVSERLGYVFERRKEGGGGKVLGRWGAVMTVEIAEVAPPMLLVMVKLETGSWTEEQRHGDVSWEELKSGLGDLIFAWHKDE</sequence>
<evidence type="ECO:0000259" key="14">
    <source>
        <dbReference type="PROSITE" id="PS50816"/>
    </source>
</evidence>
<dbReference type="FunFam" id="1.10.510.10:FF:000653">
    <property type="entry name" value="Non-specific serine/threonine protein kinase"/>
    <property type="match status" value="1"/>
</dbReference>
<dbReference type="GO" id="GO:0007165">
    <property type="term" value="P:signal transduction"/>
    <property type="evidence" value="ECO:0007669"/>
    <property type="project" value="InterPro"/>
</dbReference>
<comment type="similarity">
    <text evidence="1">Belongs to the protein kinase superfamily. CAMK Ser/Thr protein kinase family. SNF1 subfamily.</text>
</comment>
<keyword evidence="4" id="KW-0808">Transferase</keyword>
<dbReference type="InterPro" id="IPR004041">
    <property type="entry name" value="NAF_dom"/>
</dbReference>
<accession>A0A835QT62</accession>
<feature type="binding site" evidence="11">
    <location>
        <position position="46"/>
    </location>
    <ligand>
        <name>ATP</name>
        <dbReference type="ChEBI" id="CHEBI:30616"/>
    </ligand>
</feature>
<keyword evidence="6" id="KW-0418">Kinase</keyword>
<evidence type="ECO:0000256" key="9">
    <source>
        <dbReference type="ARBA" id="ARBA00047899"/>
    </source>
</evidence>
<dbReference type="GO" id="GO:0004674">
    <property type="term" value="F:protein serine/threonine kinase activity"/>
    <property type="evidence" value="ECO:0007669"/>
    <property type="project" value="UniProtKB-KW"/>
</dbReference>
<evidence type="ECO:0000256" key="7">
    <source>
        <dbReference type="ARBA" id="ARBA00022840"/>
    </source>
</evidence>
<dbReference type="Pfam" id="PF03822">
    <property type="entry name" value="NAF"/>
    <property type="match status" value="1"/>
</dbReference>
<evidence type="ECO:0000256" key="6">
    <source>
        <dbReference type="ARBA" id="ARBA00022777"/>
    </source>
</evidence>
<evidence type="ECO:0000256" key="12">
    <source>
        <dbReference type="RuleBase" id="RU000304"/>
    </source>
</evidence>
<protein>
    <recommendedName>
        <fullName evidence="2">non-specific serine/threonine protein kinase</fullName>
        <ecNumber evidence="2">2.7.11.1</ecNumber>
    </recommendedName>
</protein>
<dbReference type="PROSITE" id="PS50816">
    <property type="entry name" value="NAF"/>
    <property type="match status" value="1"/>
</dbReference>
<evidence type="ECO:0000256" key="2">
    <source>
        <dbReference type="ARBA" id="ARBA00012513"/>
    </source>
</evidence>
<evidence type="ECO:0000256" key="4">
    <source>
        <dbReference type="ARBA" id="ARBA00022679"/>
    </source>
</evidence>
<dbReference type="CDD" id="cd12195">
    <property type="entry name" value="CIPK_C"/>
    <property type="match status" value="1"/>
</dbReference>
<dbReference type="InterPro" id="IPR017441">
    <property type="entry name" value="Protein_kinase_ATP_BS"/>
</dbReference>
<evidence type="ECO:0000313" key="15">
    <source>
        <dbReference type="EMBL" id="KAG0477403.1"/>
    </source>
</evidence>
<evidence type="ECO:0000256" key="5">
    <source>
        <dbReference type="ARBA" id="ARBA00022741"/>
    </source>
</evidence>
<organism evidence="15 16">
    <name type="scientific">Vanilla planifolia</name>
    <name type="common">Vanilla</name>
    <dbReference type="NCBI Taxonomy" id="51239"/>
    <lineage>
        <taxon>Eukaryota</taxon>
        <taxon>Viridiplantae</taxon>
        <taxon>Streptophyta</taxon>
        <taxon>Embryophyta</taxon>
        <taxon>Tracheophyta</taxon>
        <taxon>Spermatophyta</taxon>
        <taxon>Magnoliopsida</taxon>
        <taxon>Liliopsida</taxon>
        <taxon>Asparagales</taxon>
        <taxon>Orchidaceae</taxon>
        <taxon>Vanilloideae</taxon>
        <taxon>Vanilleae</taxon>
        <taxon>Vanilla</taxon>
    </lineage>
</organism>
<reference evidence="15 16" key="1">
    <citation type="journal article" date="2020" name="Nat. Food">
        <title>A phased Vanilla planifolia genome enables genetic improvement of flavour and production.</title>
        <authorList>
            <person name="Hasing T."/>
            <person name="Tang H."/>
            <person name="Brym M."/>
            <person name="Khazi F."/>
            <person name="Huang T."/>
            <person name="Chambers A.H."/>
        </authorList>
    </citation>
    <scope>NUCLEOTIDE SEQUENCE [LARGE SCALE GENOMIC DNA]</scope>
    <source>
        <tissue evidence="15">Leaf</tissue>
    </source>
</reference>
<dbReference type="Gene3D" id="1.10.510.10">
    <property type="entry name" value="Transferase(Phosphotransferase) domain 1"/>
    <property type="match status" value="1"/>
</dbReference>
<dbReference type="Proteomes" id="UP000636800">
    <property type="component" value="Chromosome 6"/>
</dbReference>
<dbReference type="FunFam" id="3.30.200.20:FF:000042">
    <property type="entry name" value="Aurora kinase A"/>
    <property type="match status" value="1"/>
</dbReference>
<evidence type="ECO:0000256" key="11">
    <source>
        <dbReference type="PROSITE-ProRule" id="PRU10141"/>
    </source>
</evidence>
<evidence type="ECO:0000259" key="13">
    <source>
        <dbReference type="PROSITE" id="PS50011"/>
    </source>
</evidence>
<dbReference type="InterPro" id="IPR000719">
    <property type="entry name" value="Prot_kinase_dom"/>
</dbReference>
<keyword evidence="16" id="KW-1185">Reference proteome</keyword>
<dbReference type="PANTHER" id="PTHR43895:SF33">
    <property type="entry name" value="PROTEIN KINASE DOMAIN-CONTAINING PROTEIN"/>
    <property type="match status" value="1"/>
</dbReference>
<evidence type="ECO:0000256" key="10">
    <source>
        <dbReference type="ARBA" id="ARBA00048679"/>
    </source>
</evidence>
<dbReference type="PROSITE" id="PS50011">
    <property type="entry name" value="PROTEIN_KINASE_DOM"/>
    <property type="match status" value="1"/>
</dbReference>